<evidence type="ECO:0000313" key="1">
    <source>
        <dbReference type="EMBL" id="GFO32517.1"/>
    </source>
</evidence>
<sequence length="99" mass="10537">MLVFTRVTVSGKVNNTDVITTGADVAAARTLKRASAIGVLADGAVAEIRAKCECNRRSQTDLQLMGRDGYAEAGAPGNIISSMTFESPRLRYPCCPLVF</sequence>
<dbReference type="AlphaFoldDB" id="A0AAV4CL45"/>
<reference evidence="1 2" key="1">
    <citation type="journal article" date="2021" name="Elife">
        <title>Chloroplast acquisition without the gene transfer in kleptoplastic sea slugs, Plakobranchus ocellatus.</title>
        <authorList>
            <person name="Maeda T."/>
            <person name="Takahashi S."/>
            <person name="Yoshida T."/>
            <person name="Shimamura S."/>
            <person name="Takaki Y."/>
            <person name="Nagai Y."/>
            <person name="Toyoda A."/>
            <person name="Suzuki Y."/>
            <person name="Arimoto A."/>
            <person name="Ishii H."/>
            <person name="Satoh N."/>
            <person name="Nishiyama T."/>
            <person name="Hasebe M."/>
            <person name="Maruyama T."/>
            <person name="Minagawa J."/>
            <person name="Obokata J."/>
            <person name="Shigenobu S."/>
        </authorList>
    </citation>
    <scope>NUCLEOTIDE SEQUENCE [LARGE SCALE GENOMIC DNA]</scope>
</reference>
<dbReference type="EMBL" id="BLXT01006630">
    <property type="protein sequence ID" value="GFO32517.1"/>
    <property type="molecule type" value="Genomic_DNA"/>
</dbReference>
<accession>A0AAV4CL45</accession>
<protein>
    <submittedName>
        <fullName evidence="1">Uncharacterized protein</fullName>
    </submittedName>
</protein>
<comment type="caution">
    <text evidence="1">The sequence shown here is derived from an EMBL/GenBank/DDBJ whole genome shotgun (WGS) entry which is preliminary data.</text>
</comment>
<dbReference type="Proteomes" id="UP000735302">
    <property type="component" value="Unassembled WGS sequence"/>
</dbReference>
<name>A0AAV4CL45_9GAST</name>
<organism evidence="1 2">
    <name type="scientific">Plakobranchus ocellatus</name>
    <dbReference type="NCBI Taxonomy" id="259542"/>
    <lineage>
        <taxon>Eukaryota</taxon>
        <taxon>Metazoa</taxon>
        <taxon>Spiralia</taxon>
        <taxon>Lophotrochozoa</taxon>
        <taxon>Mollusca</taxon>
        <taxon>Gastropoda</taxon>
        <taxon>Heterobranchia</taxon>
        <taxon>Euthyneura</taxon>
        <taxon>Panpulmonata</taxon>
        <taxon>Sacoglossa</taxon>
        <taxon>Placobranchoidea</taxon>
        <taxon>Plakobranchidae</taxon>
        <taxon>Plakobranchus</taxon>
    </lineage>
</organism>
<evidence type="ECO:0000313" key="2">
    <source>
        <dbReference type="Proteomes" id="UP000735302"/>
    </source>
</evidence>
<proteinExistence type="predicted"/>
<keyword evidence="2" id="KW-1185">Reference proteome</keyword>
<gene>
    <name evidence="1" type="ORF">PoB_005902200</name>
</gene>